<dbReference type="SUPFAM" id="SSF49899">
    <property type="entry name" value="Concanavalin A-like lectins/glucanases"/>
    <property type="match status" value="1"/>
</dbReference>
<name>A0A5J4TJZ6_9EUKA</name>
<reference evidence="1 3" key="1">
    <citation type="submission" date="2019-03" db="EMBL/GenBank/DDBJ databases">
        <title>Single cell metagenomics reveals metabolic interactions within the superorganism composed of flagellate Streblomastix strix and complex community of Bacteroidetes bacteria on its surface.</title>
        <authorList>
            <person name="Treitli S.C."/>
            <person name="Kolisko M."/>
            <person name="Husnik F."/>
            <person name="Keeling P."/>
            <person name="Hampl V."/>
        </authorList>
    </citation>
    <scope>NUCLEOTIDE SEQUENCE [LARGE SCALE GENOMIC DNA]</scope>
    <source>
        <strain evidence="1">ST1C</strain>
    </source>
</reference>
<organism evidence="1 3">
    <name type="scientific">Streblomastix strix</name>
    <dbReference type="NCBI Taxonomy" id="222440"/>
    <lineage>
        <taxon>Eukaryota</taxon>
        <taxon>Metamonada</taxon>
        <taxon>Preaxostyla</taxon>
        <taxon>Oxymonadida</taxon>
        <taxon>Streblomastigidae</taxon>
        <taxon>Streblomastix</taxon>
    </lineage>
</organism>
<dbReference type="InterPro" id="IPR037353">
    <property type="entry name" value="ASH2"/>
</dbReference>
<proteinExistence type="predicted"/>
<dbReference type="GO" id="GO:0000976">
    <property type="term" value="F:transcription cis-regulatory region binding"/>
    <property type="evidence" value="ECO:0007669"/>
    <property type="project" value="TreeGrafter"/>
</dbReference>
<gene>
    <name evidence="2" type="ORF">EZS28_022587</name>
    <name evidence="1" type="ORF">EZS28_046343</name>
</gene>
<dbReference type="AlphaFoldDB" id="A0A5J4TJZ6"/>
<dbReference type="InterPro" id="IPR013320">
    <property type="entry name" value="ConA-like_dom_sf"/>
</dbReference>
<protein>
    <recommendedName>
        <fullName evidence="4">SPRY domain-containing protein</fullName>
    </recommendedName>
</protein>
<dbReference type="GO" id="GO:0048188">
    <property type="term" value="C:Set1C/COMPASS complex"/>
    <property type="evidence" value="ECO:0007669"/>
    <property type="project" value="InterPro"/>
</dbReference>
<feature type="non-terminal residue" evidence="1">
    <location>
        <position position="130"/>
    </location>
</feature>
<sequence>MWKKRGQPFHTHALVPGDVVGCLLYLPPASPAVCLREKELVDLHTRVCAAHFFYQQETKKPTVPLPGSFIVYFLNGKSLGVCAVDLDKGWYRPAVSLFGINAEVKINFGPRFIYPPECPVSLQTILGINN</sequence>
<dbReference type="Gene3D" id="2.60.120.920">
    <property type="match status" value="1"/>
</dbReference>
<dbReference type="PANTHER" id="PTHR10598:SF0">
    <property type="entry name" value="SET1_ASH2 HISTONE METHYLTRANSFERASE COMPLEX SUBUNIT ASH2"/>
    <property type="match status" value="1"/>
</dbReference>
<dbReference type="EMBL" id="SNRW01030330">
    <property type="protein sequence ID" value="KAA6358130.1"/>
    <property type="molecule type" value="Genomic_DNA"/>
</dbReference>
<evidence type="ECO:0000313" key="2">
    <source>
        <dbReference type="EMBL" id="KAA6381885.1"/>
    </source>
</evidence>
<evidence type="ECO:0000313" key="1">
    <source>
        <dbReference type="EMBL" id="KAA6358130.1"/>
    </source>
</evidence>
<accession>A0A5J4TJZ6</accession>
<comment type="caution">
    <text evidence="1">The sequence shown here is derived from an EMBL/GenBank/DDBJ whole genome shotgun (WGS) entry which is preliminary data.</text>
</comment>
<dbReference type="Proteomes" id="UP000324800">
    <property type="component" value="Unassembled WGS sequence"/>
</dbReference>
<evidence type="ECO:0008006" key="4">
    <source>
        <dbReference type="Google" id="ProtNLM"/>
    </source>
</evidence>
<dbReference type="EMBL" id="SNRW01007080">
    <property type="protein sequence ID" value="KAA6381885.1"/>
    <property type="molecule type" value="Genomic_DNA"/>
</dbReference>
<dbReference type="PANTHER" id="PTHR10598">
    <property type="entry name" value="SET1/ASH2 HISTONE METHYLTRANSFERASE COMPLEX SUBUNIT ASH2"/>
    <property type="match status" value="1"/>
</dbReference>
<evidence type="ECO:0000313" key="3">
    <source>
        <dbReference type="Proteomes" id="UP000324800"/>
    </source>
</evidence>
<dbReference type="InterPro" id="IPR043136">
    <property type="entry name" value="B30.2/SPRY_sf"/>
</dbReference>
<dbReference type="OrthoDB" id="10266026at2759"/>